<dbReference type="Proteomes" id="UP000748756">
    <property type="component" value="Unassembled WGS sequence"/>
</dbReference>
<organism evidence="2 3">
    <name type="scientific">Linnemannia schmuckeri</name>
    <dbReference type="NCBI Taxonomy" id="64567"/>
    <lineage>
        <taxon>Eukaryota</taxon>
        <taxon>Fungi</taxon>
        <taxon>Fungi incertae sedis</taxon>
        <taxon>Mucoromycota</taxon>
        <taxon>Mortierellomycotina</taxon>
        <taxon>Mortierellomycetes</taxon>
        <taxon>Mortierellales</taxon>
        <taxon>Mortierellaceae</taxon>
        <taxon>Linnemannia</taxon>
    </lineage>
</organism>
<accession>A0A9P5S3A4</accession>
<sequence>MVGPTLTTPATETTPTTTGTDGTEPTDGTRTVTETTGVINTVFDTVASLTPMIPEPIKPLIAPVINTLDGFKGLLNDALKDAGTVASTAASALSQLMAVTDLVAGVDGLIDTALNFLNSIAPTGQDVATCMGAVKAQWIVDYSGIRSQGYFPVDQVTS</sequence>
<name>A0A9P5S3A4_9FUNG</name>
<feature type="region of interest" description="Disordered" evidence="1">
    <location>
        <begin position="1"/>
        <end position="31"/>
    </location>
</feature>
<comment type="caution">
    <text evidence="2">The sequence shown here is derived from an EMBL/GenBank/DDBJ whole genome shotgun (WGS) entry which is preliminary data.</text>
</comment>
<gene>
    <name evidence="2" type="ORF">BG015_005614</name>
</gene>
<dbReference type="OrthoDB" id="2447580at2759"/>
<dbReference type="AlphaFoldDB" id="A0A9P5S3A4"/>
<protein>
    <submittedName>
        <fullName evidence="2">Uncharacterized protein</fullName>
    </submittedName>
</protein>
<dbReference type="EMBL" id="JAAAUQ010000260">
    <property type="protein sequence ID" value="KAF9152223.1"/>
    <property type="molecule type" value="Genomic_DNA"/>
</dbReference>
<keyword evidence="3" id="KW-1185">Reference proteome</keyword>
<evidence type="ECO:0000256" key="1">
    <source>
        <dbReference type="SAM" id="MobiDB-lite"/>
    </source>
</evidence>
<reference evidence="2" key="1">
    <citation type="journal article" date="2020" name="Fungal Divers.">
        <title>Resolving the Mortierellaceae phylogeny through synthesis of multi-gene phylogenetics and phylogenomics.</title>
        <authorList>
            <person name="Vandepol N."/>
            <person name="Liber J."/>
            <person name="Desiro A."/>
            <person name="Na H."/>
            <person name="Kennedy M."/>
            <person name="Barry K."/>
            <person name="Grigoriev I.V."/>
            <person name="Miller A.N."/>
            <person name="O'Donnell K."/>
            <person name="Stajich J.E."/>
            <person name="Bonito G."/>
        </authorList>
    </citation>
    <scope>NUCLEOTIDE SEQUENCE</scope>
    <source>
        <strain evidence="2">NRRL 6426</strain>
    </source>
</reference>
<proteinExistence type="predicted"/>
<evidence type="ECO:0000313" key="3">
    <source>
        <dbReference type="Proteomes" id="UP000748756"/>
    </source>
</evidence>
<evidence type="ECO:0000313" key="2">
    <source>
        <dbReference type="EMBL" id="KAF9152223.1"/>
    </source>
</evidence>